<organism evidence="2 3">
    <name type="scientific">Brachyspira pilosicoli</name>
    <name type="common">Serpulina pilosicoli</name>
    <dbReference type="NCBI Taxonomy" id="52584"/>
    <lineage>
        <taxon>Bacteria</taxon>
        <taxon>Pseudomonadati</taxon>
        <taxon>Spirochaetota</taxon>
        <taxon>Spirochaetia</taxon>
        <taxon>Brachyspirales</taxon>
        <taxon>Brachyspiraceae</taxon>
        <taxon>Brachyspira</taxon>
    </lineage>
</organism>
<feature type="transmembrane region" description="Helical" evidence="1">
    <location>
        <begin position="149"/>
        <end position="172"/>
    </location>
</feature>
<name>A0AAJ6G6C9_BRAPL</name>
<feature type="transmembrane region" description="Helical" evidence="1">
    <location>
        <begin position="467"/>
        <end position="486"/>
    </location>
</feature>
<evidence type="ECO:0000256" key="1">
    <source>
        <dbReference type="SAM" id="Phobius"/>
    </source>
</evidence>
<gene>
    <name evidence="2" type="ORF">NEH99_06275</name>
</gene>
<evidence type="ECO:0000313" key="3">
    <source>
        <dbReference type="Proteomes" id="UP001242021"/>
    </source>
</evidence>
<keyword evidence="1" id="KW-1133">Transmembrane helix</keyword>
<feature type="transmembrane region" description="Helical" evidence="1">
    <location>
        <begin position="351"/>
        <end position="371"/>
    </location>
</feature>
<sequence>MKNKKLFLIIYVLFVVVLAVSIIVLSFLGKKERVGYLSDFKLNIDKTLEINGLDINEIKQLFTIDEKLDEVSITNYIITNTTITNYNYYFRIKYYDKVFRNSDIYGVYLDTNKSIENNNFIKDINIIGGSPFGNLIVDKKLDIDESINVIYIVKIKILLLIIVIGLIIFLFIKPAYFFIIKHNFIISISIIVTLFILIIIFSILGLKTRKSYISNFEFVNYNIVDETTTNYLYNFEVISYNNSIFKNNFIYGIYPNIDEITNNNDFIIKLNMINYPGTSFGYLLSNKKIEPSYKIENVDYILKIRSKILILFICILIFIISIKYRRKIIYYINNFNLYDRLNNQILVKNDISFFKLSFIFYFVLFILQCWLSNPGDYSWGDSIISMRGDYTNANPIIITLFLHILYSIFGYNAGYILFLNLSLWYLGLYLITIALYIRFKNKNVLLISLINFLHNTFFLNINHYKDVTSSLWIWFGYSIIFFLITYGSNNKKIVFLKIVSILSIIIAMLWRHNIIVTIYPIFIFITYNILKYKNLNIKKYILSFFSIMILFFVILVFIYKAFPTLFVVEDPKSFNVKYTINHLFALQIAACASMSNDDSMIPDNWYMKNKNFTDLKNRYKTNPANADVYSIWWYKDRIFREDIDSSDIKKVWIKYILKYPIKYIIHILNYSKNILNLKPVKRDLDTLEKRLEYNSINYSIDKMFPSVKFSNIKKNIYKVLNTSLPNVNIKFFMSLTFILLILTSILLILNIKYMSNILLFSFTTSLSSFFTILIVIFFTPVPDYRYIHPIVPISILSLISFITFICDEGGIKNIFKNIIKNKK</sequence>
<dbReference type="AlphaFoldDB" id="A0AAJ6G6C9"/>
<dbReference type="EMBL" id="CP098754">
    <property type="protein sequence ID" value="WIH93897.1"/>
    <property type="molecule type" value="Genomic_DNA"/>
</dbReference>
<evidence type="ECO:0000313" key="2">
    <source>
        <dbReference type="EMBL" id="WIH93897.1"/>
    </source>
</evidence>
<feature type="transmembrane region" description="Helical" evidence="1">
    <location>
        <begin position="392"/>
        <end position="409"/>
    </location>
</feature>
<feature type="transmembrane region" description="Helical" evidence="1">
    <location>
        <begin position="731"/>
        <end position="751"/>
    </location>
</feature>
<feature type="transmembrane region" description="Helical" evidence="1">
    <location>
        <begin position="540"/>
        <end position="562"/>
    </location>
</feature>
<feature type="transmembrane region" description="Helical" evidence="1">
    <location>
        <begin position="786"/>
        <end position="806"/>
    </location>
</feature>
<keyword evidence="1" id="KW-0812">Transmembrane</keyword>
<proteinExistence type="predicted"/>
<keyword evidence="1" id="KW-0472">Membrane</keyword>
<accession>A0AAJ6G6C9</accession>
<feature type="transmembrane region" description="Helical" evidence="1">
    <location>
        <begin position="6"/>
        <end position="28"/>
    </location>
</feature>
<feature type="transmembrane region" description="Helical" evidence="1">
    <location>
        <begin position="516"/>
        <end position="533"/>
    </location>
</feature>
<dbReference type="Proteomes" id="UP001242021">
    <property type="component" value="Chromosome"/>
</dbReference>
<feature type="transmembrane region" description="Helical" evidence="1">
    <location>
        <begin position="308"/>
        <end position="324"/>
    </location>
</feature>
<feature type="transmembrane region" description="Helical" evidence="1">
    <location>
        <begin position="415"/>
        <end position="437"/>
    </location>
</feature>
<reference evidence="2" key="1">
    <citation type="submission" date="2022-06" db="EMBL/GenBank/DDBJ databases">
        <title>Brachyspira pilosicoli from pigs in Switzerland.</title>
        <authorList>
            <person name="Schmitt S."/>
            <person name="Arnold M."/>
            <person name="Rossano A."/>
            <person name="Perreten V."/>
        </authorList>
    </citation>
    <scope>NUCLEOTIDE SEQUENCE</scope>
    <source>
        <strain evidence="2">MEI4028</strain>
    </source>
</reference>
<feature type="transmembrane region" description="Helical" evidence="1">
    <location>
        <begin position="184"/>
        <end position="206"/>
    </location>
</feature>
<feature type="transmembrane region" description="Helical" evidence="1">
    <location>
        <begin position="758"/>
        <end position="780"/>
    </location>
</feature>
<feature type="transmembrane region" description="Helical" evidence="1">
    <location>
        <begin position="493"/>
        <end position="510"/>
    </location>
</feature>
<feature type="transmembrane region" description="Helical" evidence="1">
    <location>
        <begin position="444"/>
        <end position="461"/>
    </location>
</feature>
<dbReference type="RefSeq" id="WP_284602267.1">
    <property type="nucleotide sequence ID" value="NZ_CP098752.1"/>
</dbReference>
<protein>
    <submittedName>
        <fullName evidence="2">Uncharacterized protein</fullName>
    </submittedName>
</protein>